<dbReference type="AlphaFoldDB" id="A0A7S1F9Q8"/>
<proteinExistence type="predicted"/>
<organism evidence="2">
    <name type="scientific">Noctiluca scintillans</name>
    <name type="common">Sea sparkle</name>
    <name type="synonym">Red tide dinoflagellate</name>
    <dbReference type="NCBI Taxonomy" id="2966"/>
    <lineage>
        <taxon>Eukaryota</taxon>
        <taxon>Sar</taxon>
        <taxon>Alveolata</taxon>
        <taxon>Dinophyceae</taxon>
        <taxon>Noctilucales</taxon>
        <taxon>Noctilucaceae</taxon>
        <taxon>Noctiluca</taxon>
    </lineage>
</organism>
<name>A0A7S1F9Q8_NOCSC</name>
<evidence type="ECO:0000256" key="1">
    <source>
        <dbReference type="SAM" id="MobiDB-lite"/>
    </source>
</evidence>
<feature type="region of interest" description="Disordered" evidence="1">
    <location>
        <begin position="638"/>
        <end position="657"/>
    </location>
</feature>
<feature type="region of interest" description="Disordered" evidence="1">
    <location>
        <begin position="263"/>
        <end position="291"/>
    </location>
</feature>
<gene>
    <name evidence="2" type="ORF">NSCI0253_LOCUS26689</name>
</gene>
<evidence type="ECO:0000313" key="2">
    <source>
        <dbReference type="EMBL" id="CAD8852339.1"/>
    </source>
</evidence>
<reference evidence="2" key="1">
    <citation type="submission" date="2021-01" db="EMBL/GenBank/DDBJ databases">
        <authorList>
            <person name="Corre E."/>
            <person name="Pelletier E."/>
            <person name="Niang G."/>
            <person name="Scheremetjew M."/>
            <person name="Finn R."/>
            <person name="Kale V."/>
            <person name="Holt S."/>
            <person name="Cochrane G."/>
            <person name="Meng A."/>
            <person name="Brown T."/>
            <person name="Cohen L."/>
        </authorList>
    </citation>
    <scope>NUCLEOTIDE SEQUENCE</scope>
</reference>
<sequence length="712" mass="77192">MCESDGPSSVIWTPLCLGPSVFRAGVLRLHGALGWEDLWELPESAPRFARSAMIHRLLKNVVDLQSCTTTEMTAAQSDLRLLTASQLVALRCRTFDTSVDAEGHHRSFIDTLDSQLFEKVVRQWWRPGSRSLPPSTPQLLRALGRAVTLVLGMSQLGGAVDGERWSLPELWVLSVPDARSSSQHTALLHTTGEWVDVPEASGLDFVKEAHGRQVGIFRDRGHEFDWDTAIVDPKLVDVLVEVSKARVFGQTFSPWQAMSVQPTEATENMVPPTSQSEQPSISPVSQEPVTHHLPQHECGISGAGDEQHESSEPVYLYAFGKYFPCETARWTAPVPIDSPGGAHSSSVCVQRRFSEYSLAGTTGFVHIAVSVGTQTDFSDARCLCGAALSGEAPSHCSHANSSSERSEKHASASCCMPMVQAFVHRQVTLPSLWTGVGRVMEFVKQHRTCADFFKSACAASRLDRGPYTPSFGRKNSDQSPPELTTSAALLAQLGLGQCPGEPAGPCPGARPPHTWWIEQDASGAGVQFTGKTSFDVFGLDDAIERETNVDDVSVTADLYSAVTERGEKARTRVDGIRLPKGSEHTYGTASLNMTSTCHTQASPRLAYVPVTGLRNAEIETAALNVTSGVPVEVFWIGNDESGPPERGRSDTDPPFEGYWDREPAEAVVPNLGFMERCRGAARGLETVFRGGPAARPVTEPLSHVPLLRLSAV</sequence>
<accession>A0A7S1F9Q8</accession>
<protein>
    <submittedName>
        <fullName evidence="2">Uncharacterized protein</fullName>
    </submittedName>
</protein>
<dbReference type="EMBL" id="HBFQ01037765">
    <property type="protein sequence ID" value="CAD8852339.1"/>
    <property type="molecule type" value="Transcribed_RNA"/>
</dbReference>
<feature type="compositionally biased region" description="Polar residues" evidence="1">
    <location>
        <begin position="263"/>
        <end position="288"/>
    </location>
</feature>